<evidence type="ECO:0000313" key="2">
    <source>
        <dbReference type="Proteomes" id="UP000832034"/>
    </source>
</evidence>
<dbReference type="Proteomes" id="UP000832034">
    <property type="component" value="Chromosome"/>
</dbReference>
<name>A0ABY4ED99_VITST</name>
<reference evidence="1" key="2">
    <citation type="journal article" date="2022" name="Res Sq">
        <title>Evolution of multicellular longitudinally dividing oral cavity symbionts (Neisseriaceae).</title>
        <authorList>
            <person name="Nyongesa S."/>
            <person name="Weber P."/>
            <person name="Bernet E."/>
            <person name="Pullido F."/>
            <person name="Nieckarz M."/>
            <person name="Delaby M."/>
            <person name="Nieves C."/>
            <person name="Viehboeck T."/>
            <person name="Krause N."/>
            <person name="Rivera-Millot A."/>
            <person name="Nakamura A."/>
            <person name="Vischer N."/>
            <person name="VanNieuwenhze M."/>
            <person name="Brun Y."/>
            <person name="Cava F."/>
            <person name="Bulgheresi S."/>
            <person name="Veyrier F."/>
        </authorList>
    </citation>
    <scope>NUCLEOTIDE SEQUENCE</scope>
    <source>
        <strain evidence="1">SAG 1488-6</strain>
    </source>
</reference>
<accession>A0ABY4ED99</accession>
<organism evidence="1 2">
    <name type="scientific">Vitreoscilla stercoraria</name>
    <dbReference type="NCBI Taxonomy" id="61"/>
    <lineage>
        <taxon>Bacteria</taxon>
        <taxon>Pseudomonadati</taxon>
        <taxon>Pseudomonadota</taxon>
        <taxon>Betaproteobacteria</taxon>
        <taxon>Neisseriales</taxon>
        <taxon>Neisseriaceae</taxon>
        <taxon>Vitreoscilla</taxon>
    </lineage>
</organism>
<gene>
    <name evidence="1" type="ORF">LVJ81_05035</name>
</gene>
<keyword evidence="2" id="KW-1185">Reference proteome</keyword>
<evidence type="ECO:0000313" key="1">
    <source>
        <dbReference type="EMBL" id="UOO93395.1"/>
    </source>
</evidence>
<proteinExistence type="predicted"/>
<reference evidence="1" key="1">
    <citation type="submission" date="2021-12" db="EMBL/GenBank/DDBJ databases">
        <authorList>
            <person name="Veyrier F.J."/>
        </authorList>
    </citation>
    <scope>NUCLEOTIDE SEQUENCE</scope>
    <source>
        <strain evidence="1">SAG 1488-6</strain>
    </source>
</reference>
<dbReference type="EMBL" id="CP091512">
    <property type="protein sequence ID" value="UOO93395.1"/>
    <property type="molecule type" value="Genomic_DNA"/>
</dbReference>
<protein>
    <submittedName>
        <fullName evidence="1">Uncharacterized protein</fullName>
    </submittedName>
</protein>
<dbReference type="RefSeq" id="WP_019959134.1">
    <property type="nucleotide sequence ID" value="NZ_CP091512.1"/>
</dbReference>
<sequence>MPQPAAKSMTPSVQNQTNQFIKQTLDKVTGGKPSNIAVFDDANVQDHLRDSGAPQVVQDLMAVLPETVTFAEGAAPYNTASLVMDSIAKSEAMFAHEHGHAAPAWVSDDALRSTLPLVSKNYAEFLGLPSQFLGSQKTVFDDVNSASGGAMSVSQVLTAIVMAYSEPMPFSGRIAMDQGLEGRVILVGHRAAAASGDYAQYASLDGLNAGKPFLMSQRMAQAVDTSGTWAATIKNASVDAAGSPILPSAVGVYVNGLLVGQSNPMANRSDTTITFSQSFHLPGAAAGTAVTVTGNATTGVLSAVFTPALASGSVVEFSAAIDFEHANMKGKRPVVESHATIKSIRATYASALYSVSQEARHQWAVDVKLDQSSQNMAAIRTQSVAERHHLAVRRMWRIASAHVFNFEMDKANRMNERSITSIMMDLGQAIEAANLDMIVRTNLNGIGVIYVGASAASYLGTLPPEILQASNVKPRAGTYRLGRLLGKYELYFSPIPELVATSDGFPMLCIGTSDQAGANPYITGTALGAAVSPLATTVDGITGQFVFEAGVDTVNPHLQCADSAALINVKF</sequence>